<dbReference type="AlphaFoldDB" id="A0A242MUP1"/>
<comment type="caution">
    <text evidence="1">The sequence shown here is derived from an EMBL/GenBank/DDBJ whole genome shotgun (WGS) entry which is preliminary data.</text>
</comment>
<protein>
    <submittedName>
        <fullName evidence="1">Uncharacterized protein</fullName>
    </submittedName>
</protein>
<proteinExistence type="predicted"/>
<evidence type="ECO:0000313" key="2">
    <source>
        <dbReference type="Proteomes" id="UP000195221"/>
    </source>
</evidence>
<organism evidence="1 2">
    <name type="scientific">Caballeronia sordidicola</name>
    <name type="common">Burkholderia sordidicola</name>
    <dbReference type="NCBI Taxonomy" id="196367"/>
    <lineage>
        <taxon>Bacteria</taxon>
        <taxon>Pseudomonadati</taxon>
        <taxon>Pseudomonadota</taxon>
        <taxon>Betaproteobacteria</taxon>
        <taxon>Burkholderiales</taxon>
        <taxon>Burkholderiaceae</taxon>
        <taxon>Caballeronia</taxon>
    </lineage>
</organism>
<evidence type="ECO:0000313" key="1">
    <source>
        <dbReference type="EMBL" id="OTP75032.1"/>
    </source>
</evidence>
<sequence length="39" mass="4545">MHFQTKQEFSATSLITDNATEQLPDHNLKLRAPFVLFVR</sequence>
<accession>A0A242MUP1</accession>
<reference evidence="1 2" key="1">
    <citation type="submission" date="2017-03" db="EMBL/GenBank/DDBJ databases">
        <title>Genome analysis of strain PAMC 26577.</title>
        <authorList>
            <person name="Oh H.-M."/>
            <person name="Yang J.-A."/>
        </authorList>
    </citation>
    <scope>NUCLEOTIDE SEQUENCE [LARGE SCALE GENOMIC DNA]</scope>
    <source>
        <strain evidence="1 2">PAMC 26577</strain>
    </source>
</reference>
<dbReference type="Proteomes" id="UP000195221">
    <property type="component" value="Unassembled WGS sequence"/>
</dbReference>
<dbReference type="EMBL" id="NBTZ01000056">
    <property type="protein sequence ID" value="OTP75032.1"/>
    <property type="molecule type" value="Genomic_DNA"/>
</dbReference>
<name>A0A242MUP1_CABSO</name>
<gene>
    <name evidence="1" type="ORF">PAMC26577_14265</name>
</gene>